<reference evidence="2" key="1">
    <citation type="submission" date="2017-07" db="EMBL/GenBank/DDBJ databases">
        <title>Taro Niue Genome Assembly and Annotation.</title>
        <authorList>
            <person name="Atibalentja N."/>
            <person name="Keating K."/>
            <person name="Fields C.J."/>
        </authorList>
    </citation>
    <scope>NUCLEOTIDE SEQUENCE</scope>
    <source>
        <strain evidence="2">Niue_2</strain>
        <tissue evidence="2">Leaf</tissue>
    </source>
</reference>
<feature type="transmembrane region" description="Helical" evidence="1">
    <location>
        <begin position="105"/>
        <end position="123"/>
    </location>
</feature>
<dbReference type="AlphaFoldDB" id="A0A843WTD8"/>
<feature type="transmembrane region" description="Helical" evidence="1">
    <location>
        <begin position="79"/>
        <end position="98"/>
    </location>
</feature>
<keyword evidence="1" id="KW-0472">Membrane</keyword>
<dbReference type="Proteomes" id="UP000652761">
    <property type="component" value="Unassembled WGS sequence"/>
</dbReference>
<keyword evidence="3" id="KW-1185">Reference proteome</keyword>
<keyword evidence="1" id="KW-0812">Transmembrane</keyword>
<proteinExistence type="predicted"/>
<gene>
    <name evidence="2" type="ORF">Taro_047609</name>
</gene>
<evidence type="ECO:0000256" key="1">
    <source>
        <dbReference type="SAM" id="Phobius"/>
    </source>
</evidence>
<evidence type="ECO:0000313" key="2">
    <source>
        <dbReference type="EMBL" id="MQM14673.1"/>
    </source>
</evidence>
<evidence type="ECO:0000313" key="3">
    <source>
        <dbReference type="Proteomes" id="UP000652761"/>
    </source>
</evidence>
<protein>
    <recommendedName>
        <fullName evidence="4">Transmembrane protein</fullName>
    </recommendedName>
</protein>
<dbReference type="EMBL" id="NMUH01006186">
    <property type="protein sequence ID" value="MQM14673.1"/>
    <property type="molecule type" value="Genomic_DNA"/>
</dbReference>
<name>A0A843WTD8_COLES</name>
<organism evidence="2 3">
    <name type="scientific">Colocasia esculenta</name>
    <name type="common">Wild taro</name>
    <name type="synonym">Arum esculentum</name>
    <dbReference type="NCBI Taxonomy" id="4460"/>
    <lineage>
        <taxon>Eukaryota</taxon>
        <taxon>Viridiplantae</taxon>
        <taxon>Streptophyta</taxon>
        <taxon>Embryophyta</taxon>
        <taxon>Tracheophyta</taxon>
        <taxon>Spermatophyta</taxon>
        <taxon>Magnoliopsida</taxon>
        <taxon>Liliopsida</taxon>
        <taxon>Araceae</taxon>
        <taxon>Aroideae</taxon>
        <taxon>Colocasieae</taxon>
        <taxon>Colocasia</taxon>
    </lineage>
</organism>
<comment type="caution">
    <text evidence="2">The sequence shown here is derived from an EMBL/GenBank/DDBJ whole genome shotgun (WGS) entry which is preliminary data.</text>
</comment>
<keyword evidence="1" id="KW-1133">Transmembrane helix</keyword>
<sequence length="199" mass="22642">MCVASRPCGVSGVRDGFACGPSTLWRSEVAMLAVRRRSHLVVAWSRRMCRGLLPLCARLRWFLRESCVCHDLGSEVCCWFGWCVLAGFPRMVPWWFWWRFSQDRFAFAVLFAAVFSLMVRVVWSFGLCILVKVLPRIALLSLLAEVLPKSSALCSFRATVVLPLWFEVCCLVGLRSGEVLPGRLLALLVEFLLLWPVRD</sequence>
<evidence type="ECO:0008006" key="4">
    <source>
        <dbReference type="Google" id="ProtNLM"/>
    </source>
</evidence>
<accession>A0A843WTD8</accession>